<dbReference type="PROSITE" id="PS50255">
    <property type="entry name" value="CYTOCHROME_B5_2"/>
    <property type="match status" value="1"/>
</dbReference>
<keyword evidence="5" id="KW-1133">Transmembrane helix</keyword>
<keyword evidence="5" id="KW-0472">Membrane</keyword>
<dbReference type="InterPro" id="IPR018506">
    <property type="entry name" value="Cyt_B5_heme-BS"/>
</dbReference>
<keyword evidence="2 5" id="KW-0479">Metal-binding</keyword>
<dbReference type="InterPro" id="IPR036400">
    <property type="entry name" value="Cyt_B5-like_heme/steroid_sf"/>
</dbReference>
<gene>
    <name evidence="8" type="ORF">PCAR00345_LOCUS4740</name>
</gene>
<name>A0A7S4B404_CHRCT</name>
<keyword evidence="1 5" id="KW-0349">Heme</keyword>
<reference evidence="8" key="1">
    <citation type="submission" date="2021-01" db="EMBL/GenBank/DDBJ databases">
        <authorList>
            <person name="Corre E."/>
            <person name="Pelletier E."/>
            <person name="Niang G."/>
            <person name="Scheremetjew M."/>
            <person name="Finn R."/>
            <person name="Kale V."/>
            <person name="Holt S."/>
            <person name="Cochrane G."/>
            <person name="Meng A."/>
            <person name="Brown T."/>
            <person name="Cohen L."/>
        </authorList>
    </citation>
    <scope>NUCLEOTIDE SEQUENCE</scope>
    <source>
        <strain evidence="8">CCMP645</strain>
    </source>
</reference>
<proteinExistence type="inferred from homology"/>
<dbReference type="Pfam" id="PF00173">
    <property type="entry name" value="Cyt-b5"/>
    <property type="match status" value="1"/>
</dbReference>
<dbReference type="PANTHER" id="PTHR19359">
    <property type="entry name" value="CYTOCHROME B5"/>
    <property type="match status" value="1"/>
</dbReference>
<evidence type="ECO:0000256" key="4">
    <source>
        <dbReference type="ARBA" id="ARBA00038168"/>
    </source>
</evidence>
<protein>
    <recommendedName>
        <fullName evidence="7">Cytochrome b5 heme-binding domain-containing protein</fullName>
    </recommendedName>
</protein>
<dbReference type="Gene3D" id="3.10.120.10">
    <property type="entry name" value="Cytochrome b5-like heme/steroid binding domain"/>
    <property type="match status" value="1"/>
</dbReference>
<dbReference type="AlphaFoldDB" id="A0A7S4B404"/>
<dbReference type="SUPFAM" id="SSF55856">
    <property type="entry name" value="Cytochrome b5-like heme/steroid binding domain"/>
    <property type="match status" value="1"/>
</dbReference>
<evidence type="ECO:0000256" key="1">
    <source>
        <dbReference type="ARBA" id="ARBA00022617"/>
    </source>
</evidence>
<evidence type="ECO:0000256" key="5">
    <source>
        <dbReference type="RuleBase" id="RU362121"/>
    </source>
</evidence>
<feature type="transmembrane region" description="Helical" evidence="5">
    <location>
        <begin position="72"/>
        <end position="97"/>
    </location>
</feature>
<evidence type="ECO:0000259" key="7">
    <source>
        <dbReference type="PROSITE" id="PS50255"/>
    </source>
</evidence>
<accession>A0A7S4B404</accession>
<evidence type="ECO:0000256" key="6">
    <source>
        <dbReference type="SAM" id="MobiDB-lite"/>
    </source>
</evidence>
<evidence type="ECO:0000313" key="8">
    <source>
        <dbReference type="EMBL" id="CAE0752155.1"/>
    </source>
</evidence>
<evidence type="ECO:0000256" key="2">
    <source>
        <dbReference type="ARBA" id="ARBA00022723"/>
    </source>
</evidence>
<dbReference type="EMBL" id="HBIZ01008192">
    <property type="protein sequence ID" value="CAE0752155.1"/>
    <property type="molecule type" value="Transcribed_RNA"/>
</dbReference>
<dbReference type="GO" id="GO:0016020">
    <property type="term" value="C:membrane"/>
    <property type="evidence" value="ECO:0007669"/>
    <property type="project" value="TreeGrafter"/>
</dbReference>
<keyword evidence="5" id="KW-0812">Transmembrane</keyword>
<feature type="region of interest" description="Disordered" evidence="6">
    <location>
        <begin position="51"/>
        <end position="72"/>
    </location>
</feature>
<dbReference type="SMART" id="SM01117">
    <property type="entry name" value="Cyt-b5"/>
    <property type="match status" value="1"/>
</dbReference>
<dbReference type="PRINTS" id="PR00363">
    <property type="entry name" value="CYTOCHROMEB5"/>
</dbReference>
<sequence length="101" mass="10926">MTIHNKVYNVTKYLDEHPGGEEVLMDRAGQNATMDYEDVGHSKDARKQLDKFEIGELPPSERSKDEAGSADAAAGGGGLMLAIPVLLAAVGAGYYFYFSEQ</sequence>
<dbReference type="InterPro" id="IPR001199">
    <property type="entry name" value="Cyt_B5-like_heme/steroid-bd"/>
</dbReference>
<dbReference type="InterPro" id="IPR050668">
    <property type="entry name" value="Cytochrome_b5"/>
</dbReference>
<feature type="compositionally biased region" description="Basic and acidic residues" evidence="6">
    <location>
        <begin position="51"/>
        <end position="67"/>
    </location>
</feature>
<organism evidence="8">
    <name type="scientific">Chrysotila carterae</name>
    <name type="common">Marine alga</name>
    <name type="synonym">Syracosphaera carterae</name>
    <dbReference type="NCBI Taxonomy" id="13221"/>
    <lineage>
        <taxon>Eukaryota</taxon>
        <taxon>Haptista</taxon>
        <taxon>Haptophyta</taxon>
        <taxon>Prymnesiophyceae</taxon>
        <taxon>Isochrysidales</taxon>
        <taxon>Isochrysidaceae</taxon>
        <taxon>Chrysotila</taxon>
    </lineage>
</organism>
<comment type="similarity">
    <text evidence="4 5">Belongs to the cytochrome b5 family.</text>
</comment>
<dbReference type="GO" id="GO:0020037">
    <property type="term" value="F:heme binding"/>
    <property type="evidence" value="ECO:0007669"/>
    <property type="project" value="UniProtKB-UniRule"/>
</dbReference>
<dbReference type="PROSITE" id="PS00191">
    <property type="entry name" value="CYTOCHROME_B5_1"/>
    <property type="match status" value="1"/>
</dbReference>
<dbReference type="GO" id="GO:0046872">
    <property type="term" value="F:metal ion binding"/>
    <property type="evidence" value="ECO:0007669"/>
    <property type="project" value="UniProtKB-UniRule"/>
</dbReference>
<feature type="domain" description="Cytochrome b5 heme-binding" evidence="7">
    <location>
        <begin position="1"/>
        <end position="58"/>
    </location>
</feature>
<evidence type="ECO:0000256" key="3">
    <source>
        <dbReference type="ARBA" id="ARBA00023004"/>
    </source>
</evidence>
<keyword evidence="3 5" id="KW-0408">Iron</keyword>